<dbReference type="EMBL" id="VFPH01000003">
    <property type="protein sequence ID" value="TQM35764.1"/>
    <property type="molecule type" value="Genomic_DNA"/>
</dbReference>
<dbReference type="SUPFAM" id="SSF48452">
    <property type="entry name" value="TPR-like"/>
    <property type="match status" value="2"/>
</dbReference>
<dbReference type="CDD" id="cd00093">
    <property type="entry name" value="HTH_XRE"/>
    <property type="match status" value="1"/>
</dbReference>
<dbReference type="Proteomes" id="UP000319818">
    <property type="component" value="Unassembled WGS sequence"/>
</dbReference>
<dbReference type="Pfam" id="PF13424">
    <property type="entry name" value="TPR_12"/>
    <property type="match status" value="1"/>
</dbReference>
<dbReference type="InterPro" id="IPR010982">
    <property type="entry name" value="Lambda_DNA-bd_dom_sf"/>
</dbReference>
<dbReference type="PANTHER" id="PTHR47691">
    <property type="entry name" value="REGULATOR-RELATED"/>
    <property type="match status" value="1"/>
</dbReference>
<dbReference type="AlphaFoldDB" id="A0A543FPW9"/>
<protein>
    <submittedName>
        <fullName evidence="3">Tetratricopeptide repeat protein</fullName>
    </submittedName>
</protein>
<dbReference type="PROSITE" id="PS50943">
    <property type="entry name" value="HTH_CROC1"/>
    <property type="match status" value="1"/>
</dbReference>
<dbReference type="Gene3D" id="1.10.260.40">
    <property type="entry name" value="lambda repressor-like DNA-binding domains"/>
    <property type="match status" value="1"/>
</dbReference>
<sequence>MGALLQAWRARALLTQEQLADRAGLSVRTVRRLETGAAMRPQGFTLRRLIEALNLGPAQLEELAAAAHAQPAGGEPAEAARPCSPSPAHGEPSERVGMPVLRQLPAAPPLFTGRSLELSDLERAHDMGSVVIVTIDGMAGIGKTALALHAAHRLSGEYPDGQLFLNLHGYTQGVDPVQPGEALDRLLRALGVPAEQIPAHTEDRAALYRSRLADRKMLVVLDDVLSEAQVRPLLPATPGSLALVTSRRRLVELDHTLTVSLDVLPQPDAVALFARSAGVDAEDAGVDDVVELCGRLPLALRIAAARLRSRPTWAVGHLLERLRDRQERLGELELGERSVTAALDMSYLQLDPELQRAYRLCGPLPESSFDVYVAAALVDVTEGRAARLLDDLLDVNLLQELVPGRYAFHDLVRSHATAAAQREEPDRMTAFGRMFDYYSHTASVAMDVLYPYERERRPPTPPSATPTPDFPGPVEAAAWLDLELPNLLTAARYAAQFCPRGHPVHLSTTLDRYLRTRDRYAEAEVLHQQALTIARRNSDAAGEADVLTSLGHVDRRRGRTPVAAGHYRSALAIARSIGNRRAEVDALLGVGFLASLQGGHEAAIDHVRRALEISRRIAHRSGETDALYRLGWLHLTQGEPAAPDGSDPGTRYERAAGFFEQAHALARETGNSLGELHALLGRAWVHRVLGHHGPAEDAYTEGLRLAERLSNVNGVFEALDGTGRLDCAAGRVEQALARHSRALELATDLGQPIDQARSHDGIARAHLALGRRGEARRHWQAALEILADLGSDITVDEEFSTAEIRARLDDCVA</sequence>
<dbReference type="InterPro" id="IPR011990">
    <property type="entry name" value="TPR-like_helical_dom_sf"/>
</dbReference>
<dbReference type="SUPFAM" id="SSF47413">
    <property type="entry name" value="lambda repressor-like DNA-binding domains"/>
    <property type="match status" value="1"/>
</dbReference>
<dbReference type="GO" id="GO:0043531">
    <property type="term" value="F:ADP binding"/>
    <property type="evidence" value="ECO:0007669"/>
    <property type="project" value="InterPro"/>
</dbReference>
<dbReference type="Gene3D" id="1.25.40.10">
    <property type="entry name" value="Tetratricopeptide repeat domain"/>
    <property type="match status" value="2"/>
</dbReference>
<evidence type="ECO:0000256" key="1">
    <source>
        <dbReference type="SAM" id="MobiDB-lite"/>
    </source>
</evidence>
<dbReference type="GO" id="GO:0003677">
    <property type="term" value="F:DNA binding"/>
    <property type="evidence" value="ECO:0007669"/>
    <property type="project" value="InterPro"/>
</dbReference>
<evidence type="ECO:0000259" key="2">
    <source>
        <dbReference type="PROSITE" id="PS50943"/>
    </source>
</evidence>
<dbReference type="InterPro" id="IPR027417">
    <property type="entry name" value="P-loop_NTPase"/>
</dbReference>
<reference evidence="3 4" key="1">
    <citation type="submission" date="2019-06" db="EMBL/GenBank/DDBJ databases">
        <title>Sequencing the genomes of 1000 actinobacteria strains.</title>
        <authorList>
            <person name="Klenk H.-P."/>
        </authorList>
    </citation>
    <scope>NUCLEOTIDE SEQUENCE [LARGE SCALE GENOMIC DNA]</scope>
    <source>
        <strain evidence="3 4">DSM 45511</strain>
    </source>
</reference>
<feature type="compositionally biased region" description="Low complexity" evidence="1">
    <location>
        <begin position="66"/>
        <end position="80"/>
    </location>
</feature>
<dbReference type="Pfam" id="PF00931">
    <property type="entry name" value="NB-ARC"/>
    <property type="match status" value="1"/>
</dbReference>
<dbReference type="InterPro" id="IPR002182">
    <property type="entry name" value="NB-ARC"/>
</dbReference>
<dbReference type="InterPro" id="IPR019734">
    <property type="entry name" value="TPR_rpt"/>
</dbReference>
<dbReference type="Gene3D" id="3.40.50.300">
    <property type="entry name" value="P-loop containing nucleotide triphosphate hydrolases"/>
    <property type="match status" value="1"/>
</dbReference>
<keyword evidence="4" id="KW-1185">Reference proteome</keyword>
<dbReference type="SMART" id="SM00028">
    <property type="entry name" value="TPR"/>
    <property type="match status" value="7"/>
</dbReference>
<dbReference type="InterPro" id="IPR001387">
    <property type="entry name" value="Cro/C1-type_HTH"/>
</dbReference>
<name>A0A543FPW9_9PSEU</name>
<dbReference type="PRINTS" id="PR00364">
    <property type="entry name" value="DISEASERSIST"/>
</dbReference>
<dbReference type="SMART" id="SM00530">
    <property type="entry name" value="HTH_XRE"/>
    <property type="match status" value="1"/>
</dbReference>
<accession>A0A543FPW9</accession>
<organism evidence="3 4">
    <name type="scientific">Pseudonocardia cypriaca</name>
    <dbReference type="NCBI Taxonomy" id="882449"/>
    <lineage>
        <taxon>Bacteria</taxon>
        <taxon>Bacillati</taxon>
        <taxon>Actinomycetota</taxon>
        <taxon>Actinomycetes</taxon>
        <taxon>Pseudonocardiales</taxon>
        <taxon>Pseudonocardiaceae</taxon>
        <taxon>Pseudonocardia</taxon>
    </lineage>
</organism>
<proteinExistence type="predicted"/>
<feature type="region of interest" description="Disordered" evidence="1">
    <location>
        <begin position="66"/>
        <end position="95"/>
    </location>
</feature>
<comment type="caution">
    <text evidence="3">The sequence shown here is derived from an EMBL/GenBank/DDBJ whole genome shotgun (WGS) entry which is preliminary data.</text>
</comment>
<dbReference type="Pfam" id="PF13560">
    <property type="entry name" value="HTH_31"/>
    <property type="match status" value="1"/>
</dbReference>
<evidence type="ECO:0000313" key="3">
    <source>
        <dbReference type="EMBL" id="TQM35764.1"/>
    </source>
</evidence>
<dbReference type="RefSeq" id="WP_170225987.1">
    <property type="nucleotide sequence ID" value="NZ_VFPH01000003.1"/>
</dbReference>
<dbReference type="SUPFAM" id="SSF52540">
    <property type="entry name" value="P-loop containing nucleoside triphosphate hydrolases"/>
    <property type="match status" value="1"/>
</dbReference>
<evidence type="ECO:0000313" key="4">
    <source>
        <dbReference type="Proteomes" id="UP000319818"/>
    </source>
</evidence>
<gene>
    <name evidence="3" type="ORF">FB388_7205</name>
</gene>
<dbReference type="PANTHER" id="PTHR47691:SF3">
    <property type="entry name" value="HTH-TYPE TRANSCRIPTIONAL REGULATOR RV0890C-RELATED"/>
    <property type="match status" value="1"/>
</dbReference>
<feature type="domain" description="HTH cro/C1-type" evidence="2">
    <location>
        <begin position="5"/>
        <end position="60"/>
    </location>
</feature>